<dbReference type="Gene3D" id="1.20.1730.10">
    <property type="entry name" value="Sodium/glucose cotransporter"/>
    <property type="match status" value="1"/>
</dbReference>
<dbReference type="PANTHER" id="PTHR48086:SF10">
    <property type="entry name" value="AGR155CP"/>
    <property type="match status" value="1"/>
</dbReference>
<dbReference type="InterPro" id="IPR050277">
    <property type="entry name" value="Sodium:Solute_Symporter"/>
</dbReference>
<feature type="transmembrane region" description="Helical" evidence="8">
    <location>
        <begin position="12"/>
        <end position="31"/>
    </location>
</feature>
<feature type="transmembrane region" description="Helical" evidence="8">
    <location>
        <begin position="156"/>
        <end position="173"/>
    </location>
</feature>
<evidence type="ECO:0000313" key="10">
    <source>
        <dbReference type="Proteomes" id="UP000054304"/>
    </source>
</evidence>
<gene>
    <name evidence="9" type="ORF">LALA0_S07e07294g</name>
</gene>
<dbReference type="OrthoDB" id="6132759at2759"/>
<dbReference type="STRING" id="1245769.A0A0C7N5T3"/>
<protein>
    <submittedName>
        <fullName evidence="9">LALA0S07e07294g1_1</fullName>
    </submittedName>
</protein>
<feature type="transmembrane region" description="Helical" evidence="8">
    <location>
        <begin position="408"/>
        <end position="428"/>
    </location>
</feature>
<dbReference type="PROSITE" id="PS50283">
    <property type="entry name" value="NA_SOLUT_SYMP_3"/>
    <property type="match status" value="1"/>
</dbReference>
<keyword evidence="4 8" id="KW-0812">Transmembrane</keyword>
<feature type="transmembrane region" description="Helical" evidence="8">
    <location>
        <begin position="308"/>
        <end position="331"/>
    </location>
</feature>
<dbReference type="PANTHER" id="PTHR48086">
    <property type="entry name" value="SODIUM/PROLINE SYMPORTER-RELATED"/>
    <property type="match status" value="1"/>
</dbReference>
<dbReference type="PROSITE" id="PS51257">
    <property type="entry name" value="PROKAR_LIPOPROTEIN"/>
    <property type="match status" value="1"/>
</dbReference>
<dbReference type="Proteomes" id="UP000054304">
    <property type="component" value="Unassembled WGS sequence"/>
</dbReference>
<keyword evidence="6 8" id="KW-0472">Membrane</keyword>
<evidence type="ECO:0000256" key="4">
    <source>
        <dbReference type="ARBA" id="ARBA00022692"/>
    </source>
</evidence>
<dbReference type="GO" id="GO:0005886">
    <property type="term" value="C:plasma membrane"/>
    <property type="evidence" value="ECO:0007669"/>
    <property type="project" value="TreeGrafter"/>
</dbReference>
<evidence type="ECO:0000256" key="7">
    <source>
        <dbReference type="RuleBase" id="RU362091"/>
    </source>
</evidence>
<feature type="transmembrane region" description="Helical" evidence="8">
    <location>
        <begin position="46"/>
        <end position="66"/>
    </location>
</feature>
<feature type="transmembrane region" description="Helical" evidence="8">
    <location>
        <begin position="258"/>
        <end position="288"/>
    </location>
</feature>
<dbReference type="InterPro" id="IPR001734">
    <property type="entry name" value="Na/solute_symporter"/>
</dbReference>
<reference evidence="9 10" key="1">
    <citation type="submission" date="2014-12" db="EMBL/GenBank/DDBJ databases">
        <authorList>
            <person name="Neuveglise Cecile"/>
        </authorList>
    </citation>
    <scope>NUCLEOTIDE SEQUENCE [LARGE SCALE GENOMIC DNA]</scope>
    <source>
        <strain evidence="9 10">CBS 12615</strain>
    </source>
</reference>
<evidence type="ECO:0000256" key="5">
    <source>
        <dbReference type="ARBA" id="ARBA00022989"/>
    </source>
</evidence>
<proteinExistence type="inferred from homology"/>
<feature type="transmembrane region" description="Helical" evidence="8">
    <location>
        <begin position="78"/>
        <end position="96"/>
    </location>
</feature>
<feature type="transmembrane region" description="Helical" evidence="8">
    <location>
        <begin position="117"/>
        <end position="136"/>
    </location>
</feature>
<evidence type="ECO:0000256" key="1">
    <source>
        <dbReference type="ARBA" id="ARBA00004141"/>
    </source>
</evidence>
<keyword evidence="10" id="KW-1185">Reference proteome</keyword>
<dbReference type="GO" id="GO:0015606">
    <property type="term" value="F:spermidine transmembrane transporter activity"/>
    <property type="evidence" value="ECO:0007669"/>
    <property type="project" value="TreeGrafter"/>
</dbReference>
<evidence type="ECO:0000256" key="8">
    <source>
        <dbReference type="SAM" id="Phobius"/>
    </source>
</evidence>
<feature type="transmembrane region" description="Helical" evidence="8">
    <location>
        <begin position="352"/>
        <end position="371"/>
    </location>
</feature>
<comment type="subcellular location">
    <subcellularLocation>
        <location evidence="1">Membrane</location>
        <topology evidence="1">Multi-pass membrane protein</topology>
    </subcellularLocation>
</comment>
<keyword evidence="3" id="KW-0813">Transport</keyword>
<evidence type="ECO:0000256" key="3">
    <source>
        <dbReference type="ARBA" id="ARBA00022448"/>
    </source>
</evidence>
<dbReference type="RefSeq" id="XP_022629534.1">
    <property type="nucleotide sequence ID" value="XM_022771649.1"/>
</dbReference>
<keyword evidence="5 8" id="KW-1133">Transmembrane helix</keyword>
<organism evidence="9 10">
    <name type="scientific">Lachancea lanzarotensis</name>
    <dbReference type="NCBI Taxonomy" id="1245769"/>
    <lineage>
        <taxon>Eukaryota</taxon>
        <taxon>Fungi</taxon>
        <taxon>Dikarya</taxon>
        <taxon>Ascomycota</taxon>
        <taxon>Saccharomycotina</taxon>
        <taxon>Saccharomycetes</taxon>
        <taxon>Saccharomycetales</taxon>
        <taxon>Saccharomycetaceae</taxon>
        <taxon>Lachancea</taxon>
    </lineage>
</organism>
<feature type="transmembrane region" description="Helical" evidence="8">
    <location>
        <begin position="225"/>
        <end position="246"/>
    </location>
</feature>
<evidence type="ECO:0000256" key="6">
    <source>
        <dbReference type="ARBA" id="ARBA00023136"/>
    </source>
</evidence>
<evidence type="ECO:0000256" key="2">
    <source>
        <dbReference type="ARBA" id="ARBA00006434"/>
    </source>
</evidence>
<dbReference type="InterPro" id="IPR038377">
    <property type="entry name" value="Na/Glc_symporter_sf"/>
</dbReference>
<feature type="transmembrane region" description="Helical" evidence="8">
    <location>
        <begin position="377"/>
        <end position="396"/>
    </location>
</feature>
<dbReference type="Pfam" id="PF00474">
    <property type="entry name" value="SSF"/>
    <property type="match status" value="1"/>
</dbReference>
<accession>A0A0C7N5T3</accession>
<feature type="transmembrane region" description="Helical" evidence="8">
    <location>
        <begin position="185"/>
        <end position="205"/>
    </location>
</feature>
<dbReference type="AlphaFoldDB" id="A0A0C7N5T3"/>
<dbReference type="EMBL" id="LN736366">
    <property type="protein sequence ID" value="CEP63313.1"/>
    <property type="molecule type" value="Genomic_DNA"/>
</dbReference>
<dbReference type="HOGENOM" id="CLU_023225_0_0_1"/>
<name>A0A0C7N5T3_9SACH</name>
<sequence length="528" mass="57446">MGELSNKAANAILWPTYVVVLVSACLVAYWFRDSKTFLSANGTQKAIPLAFNFLASSVGVGVLSTFPKIANVDGLQGLLVYALSCGLPMFLFAFLGPRIRKKVPDGFLLTEWVFHRYGYACGLYIGLCTILTLFLFTVSELASLKFCIETLTGINALPVIIVECLITTLYTSVGGFRISFLTDTLQVSIIFVLMIIVASAMGKYIEIDTSKIQPSGLLKGSKLGYQLIYILIVAVFTNDLFMSGLWLRTFAARNDKDLLIGCSIAFFLITAVLIVIGVTGFIAVWAGLVEVHDPELSDSCFFVLLAQMPSWVVGFVLVFVAMLSTCTIDTLQSALVSSISNDIFRNKVPLRYVRVMVAVIMVPIVVVGLVAQDVLSIYLIVDLLSSSVVPVLMLGLFQFFDFLTAWEVMGGGLGGLLSVWIFGSVYYSSVKEGGKLLLISNGLYNNDWGAFGAFVVAPLGGIVFAFVVLAIRRAILYVRLRSTTADTSISRTNEDEHDMLYGSSAKGTYATLAVDITPETSGSDDRRK</sequence>
<comment type="similarity">
    <text evidence="2 7">Belongs to the sodium:solute symporter (SSF) (TC 2.A.21) family.</text>
</comment>
<dbReference type="GeneID" id="34686813"/>
<evidence type="ECO:0000313" key="9">
    <source>
        <dbReference type="EMBL" id="CEP63313.1"/>
    </source>
</evidence>
<feature type="transmembrane region" description="Helical" evidence="8">
    <location>
        <begin position="448"/>
        <end position="471"/>
    </location>
</feature>